<dbReference type="Proteomes" id="UP000287296">
    <property type="component" value="Unassembled WGS sequence"/>
</dbReference>
<organism evidence="3 4">
    <name type="scientific">Siminovitchia terrae</name>
    <name type="common">Bacillus terrae</name>
    <dbReference type="NCBI Taxonomy" id="1914933"/>
    <lineage>
        <taxon>Bacteria</taxon>
        <taxon>Bacillati</taxon>
        <taxon>Bacillota</taxon>
        <taxon>Bacilli</taxon>
        <taxon>Bacillales</taxon>
        <taxon>Bacillaceae</taxon>
        <taxon>Siminovitchia</taxon>
    </lineage>
</organism>
<accession>A0A429X5L4</accession>
<gene>
    <name evidence="3" type="ORF">D5F11_016685</name>
    <name evidence="2" type="ORF">J6TS1_20670</name>
</gene>
<dbReference type="Proteomes" id="UP000680670">
    <property type="component" value="Unassembled WGS sequence"/>
</dbReference>
<protein>
    <submittedName>
        <fullName evidence="2">NAD dependent epimerase/dehydratase</fullName>
    </submittedName>
    <submittedName>
        <fullName evidence="3">NAD-dependent epimerase/dehydratase family protein</fullName>
    </submittedName>
</protein>
<name>A0A429X5L4_SIMTE</name>
<dbReference type="InterPro" id="IPR050177">
    <property type="entry name" value="Lipid_A_modif_metabolic_enz"/>
</dbReference>
<evidence type="ECO:0000313" key="3">
    <source>
        <dbReference type="EMBL" id="RST58664.1"/>
    </source>
</evidence>
<evidence type="ECO:0000313" key="5">
    <source>
        <dbReference type="Proteomes" id="UP000680670"/>
    </source>
</evidence>
<dbReference type="EMBL" id="QYTW02000018">
    <property type="protein sequence ID" value="RST58664.1"/>
    <property type="molecule type" value="Genomic_DNA"/>
</dbReference>
<proteinExistence type="predicted"/>
<reference evidence="3 4" key="1">
    <citation type="submission" date="2018-12" db="EMBL/GenBank/DDBJ databases">
        <authorList>
            <person name="Sun L."/>
            <person name="Chen Z."/>
        </authorList>
    </citation>
    <scope>NUCLEOTIDE SEQUENCE [LARGE SCALE GENOMIC DNA]</scope>
    <source>
        <strain evidence="3 4">LMG 29736</strain>
    </source>
</reference>
<dbReference type="OrthoDB" id="9809586at2"/>
<dbReference type="Pfam" id="PF01370">
    <property type="entry name" value="Epimerase"/>
    <property type="match status" value="1"/>
</dbReference>
<dbReference type="InterPro" id="IPR001509">
    <property type="entry name" value="Epimerase_deHydtase"/>
</dbReference>
<dbReference type="EMBL" id="BORJ01000004">
    <property type="protein sequence ID" value="GIN96197.1"/>
    <property type="molecule type" value="Genomic_DNA"/>
</dbReference>
<dbReference type="PANTHER" id="PTHR43245">
    <property type="entry name" value="BIFUNCTIONAL POLYMYXIN RESISTANCE PROTEIN ARNA"/>
    <property type="match status" value="1"/>
</dbReference>
<sequence>MKTALVLGGTRFFGVKLVQSLLDNGVSVTVATRGNTPIPFSEVESIQFDRNNVESFHSAFEGRKWDAIFDQICYSSIDARNAIEVFENKTKKYIFTSTLSVYDLHDRELYENDFDPYSYPIKLEEREDFNYQEGKRQAEAVFFQKASFPVVAVRFPIVLGENDYTERMIYYINKVIDEETIYLRSLEAAISFINEDEAGKFLSWIGTTDFHGPINTCTNGTVTLKEFLAYIEEATGKKAKVEISQDDEKQTPYAIPSTWTISNQKALDLGFQFQNLHEWLPELIRKSI</sequence>
<evidence type="ECO:0000313" key="4">
    <source>
        <dbReference type="Proteomes" id="UP000287296"/>
    </source>
</evidence>
<dbReference type="Gene3D" id="3.40.50.720">
    <property type="entry name" value="NAD(P)-binding Rossmann-like Domain"/>
    <property type="match status" value="1"/>
</dbReference>
<reference evidence="2 5" key="2">
    <citation type="submission" date="2021-03" db="EMBL/GenBank/DDBJ databases">
        <title>Antimicrobial resistance genes in bacteria isolated from Japanese honey, and their potential for conferring macrolide and lincosamide resistance in the American foulbrood pathogen Paenibacillus larvae.</title>
        <authorList>
            <person name="Okamoto M."/>
            <person name="Kumagai M."/>
            <person name="Kanamori H."/>
            <person name="Takamatsu D."/>
        </authorList>
    </citation>
    <scope>NUCLEOTIDE SEQUENCE [LARGE SCALE GENOMIC DNA]</scope>
    <source>
        <strain evidence="2 5">J6TS1</strain>
    </source>
</reference>
<comment type="caution">
    <text evidence="3">The sequence shown here is derived from an EMBL/GenBank/DDBJ whole genome shotgun (WGS) entry which is preliminary data.</text>
</comment>
<dbReference type="AlphaFoldDB" id="A0A429X5L4"/>
<evidence type="ECO:0000259" key="1">
    <source>
        <dbReference type="Pfam" id="PF01370"/>
    </source>
</evidence>
<dbReference type="SUPFAM" id="SSF51735">
    <property type="entry name" value="NAD(P)-binding Rossmann-fold domains"/>
    <property type="match status" value="1"/>
</dbReference>
<feature type="domain" description="NAD-dependent epimerase/dehydratase" evidence="1">
    <location>
        <begin position="4"/>
        <end position="188"/>
    </location>
</feature>
<evidence type="ECO:0000313" key="2">
    <source>
        <dbReference type="EMBL" id="GIN96197.1"/>
    </source>
</evidence>
<dbReference type="RefSeq" id="WP_120117633.1">
    <property type="nucleotide sequence ID" value="NZ_BORI01000015.1"/>
</dbReference>
<dbReference type="PANTHER" id="PTHR43245:SF13">
    <property type="entry name" value="UDP-D-APIOSE_UDP-D-XYLOSE SYNTHASE 2"/>
    <property type="match status" value="1"/>
</dbReference>
<dbReference type="InterPro" id="IPR036291">
    <property type="entry name" value="NAD(P)-bd_dom_sf"/>
</dbReference>
<keyword evidence="5" id="KW-1185">Reference proteome</keyword>